<evidence type="ECO:0000256" key="1">
    <source>
        <dbReference type="SAM" id="MobiDB-lite"/>
    </source>
</evidence>
<evidence type="ECO:0000313" key="2">
    <source>
        <dbReference type="EMBL" id="ADZ83664.1"/>
    </source>
</evidence>
<feature type="region of interest" description="Disordered" evidence="1">
    <location>
        <begin position="1"/>
        <end position="21"/>
    </location>
</feature>
<accession>F2JP50</accession>
<dbReference type="RefSeq" id="WP_013656959.1">
    <property type="nucleotide sequence ID" value="NC_015275.1"/>
</dbReference>
<name>F2JP50_CELLD</name>
<keyword evidence="3" id="KW-1185">Reference proteome</keyword>
<dbReference type="STRING" id="642492.Clole_1945"/>
<dbReference type="HOGENOM" id="CLU_2786289_0_0_9"/>
<organism evidence="2 3">
    <name type="scientific">Cellulosilyticum lentocellum (strain ATCC 49066 / DSM 5427 / NCIMB 11756 / RHM5)</name>
    <name type="common">Clostridium lentocellum</name>
    <dbReference type="NCBI Taxonomy" id="642492"/>
    <lineage>
        <taxon>Bacteria</taxon>
        <taxon>Bacillati</taxon>
        <taxon>Bacillota</taxon>
        <taxon>Clostridia</taxon>
        <taxon>Lachnospirales</taxon>
        <taxon>Cellulosilyticaceae</taxon>
        <taxon>Cellulosilyticum</taxon>
    </lineage>
</organism>
<proteinExistence type="predicted"/>
<gene>
    <name evidence="2" type="ordered locus">Clole_1945</name>
</gene>
<protein>
    <submittedName>
        <fullName evidence="2">Uncharacterized protein</fullName>
    </submittedName>
</protein>
<sequence length="68" mass="7922">MKKTKGKVSKENTAKPLVKKEEQGYSPLLERFLQKNMTDRMQAVDDEVLAKAIKTLLFEENKKNKRLN</sequence>
<dbReference type="KEGG" id="cle:Clole_1945"/>
<reference evidence="2 3" key="1">
    <citation type="journal article" date="2011" name="J. Bacteriol.">
        <title>Complete genome sequence of the cellulose-degrading bacterium Cellulosilyticum lentocellum.</title>
        <authorList>
            <consortium name="US DOE Joint Genome Institute"/>
            <person name="Miller D.A."/>
            <person name="Suen G."/>
            <person name="Bruce D."/>
            <person name="Copeland A."/>
            <person name="Cheng J.F."/>
            <person name="Detter C."/>
            <person name="Goodwin L.A."/>
            <person name="Han C.S."/>
            <person name="Hauser L.J."/>
            <person name="Land M.L."/>
            <person name="Lapidus A."/>
            <person name="Lucas S."/>
            <person name="Meincke L."/>
            <person name="Pitluck S."/>
            <person name="Tapia R."/>
            <person name="Teshima H."/>
            <person name="Woyke T."/>
            <person name="Fox B.G."/>
            <person name="Angert E.R."/>
            <person name="Currie C.R."/>
        </authorList>
    </citation>
    <scope>NUCLEOTIDE SEQUENCE [LARGE SCALE GENOMIC DNA]</scope>
    <source>
        <strain evidence="3">ATCC 49066 / DSM 5427 / NCIMB 11756 / RHM5</strain>
    </source>
</reference>
<dbReference type="AlphaFoldDB" id="F2JP50"/>
<feature type="compositionally biased region" description="Basic and acidic residues" evidence="1">
    <location>
        <begin position="8"/>
        <end position="21"/>
    </location>
</feature>
<dbReference type="EMBL" id="CP002582">
    <property type="protein sequence ID" value="ADZ83664.1"/>
    <property type="molecule type" value="Genomic_DNA"/>
</dbReference>
<evidence type="ECO:0000313" key="3">
    <source>
        <dbReference type="Proteomes" id="UP000008467"/>
    </source>
</evidence>
<dbReference type="Proteomes" id="UP000008467">
    <property type="component" value="Chromosome"/>
</dbReference>